<dbReference type="SUPFAM" id="SSF51556">
    <property type="entry name" value="Metallo-dependent hydrolases"/>
    <property type="match status" value="1"/>
</dbReference>
<proteinExistence type="predicted"/>
<dbReference type="GO" id="GO:0019748">
    <property type="term" value="P:secondary metabolic process"/>
    <property type="evidence" value="ECO:0007669"/>
    <property type="project" value="TreeGrafter"/>
</dbReference>
<dbReference type="Gene3D" id="3.20.20.140">
    <property type="entry name" value="Metal-dependent hydrolases"/>
    <property type="match status" value="1"/>
</dbReference>
<organism evidence="3 4">
    <name type="scientific">Mycobacterium paraense</name>
    <dbReference type="NCBI Taxonomy" id="767916"/>
    <lineage>
        <taxon>Bacteria</taxon>
        <taxon>Bacillati</taxon>
        <taxon>Actinomycetota</taxon>
        <taxon>Actinomycetes</taxon>
        <taxon>Mycobacteriales</taxon>
        <taxon>Mycobacteriaceae</taxon>
        <taxon>Mycobacterium</taxon>
        <taxon>Mycobacterium simiae complex</taxon>
    </lineage>
</organism>
<name>A0A1X2ADD3_9MYCO</name>
<dbReference type="AlphaFoldDB" id="A0A1X2ADD3"/>
<dbReference type="GO" id="GO:0016831">
    <property type="term" value="F:carboxy-lyase activity"/>
    <property type="evidence" value="ECO:0007669"/>
    <property type="project" value="InterPro"/>
</dbReference>
<dbReference type="InterPro" id="IPR032466">
    <property type="entry name" value="Metal_Hydrolase"/>
</dbReference>
<dbReference type="GO" id="GO:0005737">
    <property type="term" value="C:cytoplasm"/>
    <property type="evidence" value="ECO:0007669"/>
    <property type="project" value="TreeGrafter"/>
</dbReference>
<evidence type="ECO:0000259" key="2">
    <source>
        <dbReference type="Pfam" id="PF04909"/>
    </source>
</evidence>
<comment type="caution">
    <text evidence="3">The sequence shown here is derived from an EMBL/GenBank/DDBJ whole genome shotgun (WGS) entry which is preliminary data.</text>
</comment>
<dbReference type="GO" id="GO:0016787">
    <property type="term" value="F:hydrolase activity"/>
    <property type="evidence" value="ECO:0007669"/>
    <property type="project" value="UniProtKB-KW"/>
</dbReference>
<dbReference type="Proteomes" id="UP000193285">
    <property type="component" value="Unassembled WGS sequence"/>
</dbReference>
<gene>
    <name evidence="3" type="ORF">AWB90_10390</name>
</gene>
<keyword evidence="3" id="KW-0378">Hydrolase</keyword>
<keyword evidence="1" id="KW-0456">Lyase</keyword>
<dbReference type="STRING" id="767916.AWB91_10820"/>
<dbReference type="RefSeq" id="WP_085244734.1">
    <property type="nucleotide sequence ID" value="NZ_LQPN01000037.1"/>
</dbReference>
<dbReference type="PANTHER" id="PTHR21240">
    <property type="entry name" value="2-AMINO-3-CARBOXYLMUCONATE-6-SEMIALDEHYDE DECARBOXYLASE"/>
    <property type="match status" value="1"/>
</dbReference>
<evidence type="ECO:0000313" key="3">
    <source>
        <dbReference type="EMBL" id="ORW49287.1"/>
    </source>
</evidence>
<protein>
    <submittedName>
        <fullName evidence="3">Amidohydrolase</fullName>
    </submittedName>
</protein>
<dbReference type="InterPro" id="IPR006680">
    <property type="entry name" value="Amidohydro-rel"/>
</dbReference>
<reference evidence="3 4" key="1">
    <citation type="journal article" date="2015" name="Emerg. Microbes Infect.">
        <title>Characterization of 17 strains belonging to the Mycobacterium simiae complex and description of Mycobacterium paraense sp. nov.</title>
        <authorList>
            <person name="Fusco da Costa A.R."/>
            <person name="Fedrizzi T."/>
            <person name="Lopes M.L."/>
            <person name="Pecorari M."/>
            <person name="Oliveira da Costa W.L."/>
            <person name="Giacobazzi E."/>
            <person name="da Costa Bahia J.R."/>
            <person name="De Sanctis V."/>
            <person name="Batista Lima K.V."/>
            <person name="Bertorelli R."/>
            <person name="Grottola A."/>
            <person name="Fabio A."/>
            <person name="Mariottini A."/>
            <person name="Ferretti P."/>
            <person name="Di Leva F."/>
            <person name="Fregni Serpini G."/>
            <person name="Tagliazucchi S."/>
            <person name="Rumpianesi F."/>
            <person name="Jousson O."/>
            <person name="Segata N."/>
            <person name="Tortoli E."/>
        </authorList>
    </citation>
    <scope>NUCLEOTIDE SEQUENCE [LARGE SCALE GENOMIC DNA]</scope>
    <source>
        <strain evidence="3 4">IEC33</strain>
    </source>
</reference>
<feature type="domain" description="Amidohydrolase-related" evidence="2">
    <location>
        <begin position="89"/>
        <end position="384"/>
    </location>
</feature>
<accession>A0A1X2ADD3</accession>
<dbReference type="PANTHER" id="PTHR21240:SF28">
    <property type="entry name" value="ISO-OROTATE DECARBOXYLASE (EUROFUNG)"/>
    <property type="match status" value="1"/>
</dbReference>
<sequence length="399" mass="43986">MALLPDPDPRRRQHIVISVDDHVIEPPDMFVGRLPAALAERAPKVIETDDGRQVWRYEGREYPNIGLNAVIGRPREEWSMEAARFDEMRPGCWDIDARIDDMDLAGIWASVNFPSLIAGFAGTVFWKSDDLQLGLATLRAWNDWHHEVWAGSYPERIIPLQLPWLADPQLAPEEVRRNAARGFKAVSFPELPAQCGLPSLHSGAWDPFFAACEETGTVVCLHTGSAQWAPIPAPDTPFETITTLFPVNALVACADMLWSGIPVRYPGLNITLAEGGLGWAAMLGDRADYVLAHSASGHEGGAWRGDLLPSEVLRRNFWFCSIDDPHAFGALDAIGADRILVESDYPHADSTWPDTQQVVARNVAGLSEQDAARITHRNAAQLFRHPLPDEGWLAASATA</sequence>
<evidence type="ECO:0000313" key="4">
    <source>
        <dbReference type="Proteomes" id="UP000193285"/>
    </source>
</evidence>
<dbReference type="EMBL" id="LQPN01000037">
    <property type="protein sequence ID" value="ORW49287.1"/>
    <property type="molecule type" value="Genomic_DNA"/>
</dbReference>
<dbReference type="InterPro" id="IPR032465">
    <property type="entry name" value="ACMSD"/>
</dbReference>
<evidence type="ECO:0000256" key="1">
    <source>
        <dbReference type="ARBA" id="ARBA00023239"/>
    </source>
</evidence>
<dbReference type="OrthoDB" id="8673349at2"/>
<dbReference type="Pfam" id="PF04909">
    <property type="entry name" value="Amidohydro_2"/>
    <property type="match status" value="1"/>
</dbReference>